<dbReference type="GO" id="GO:0019843">
    <property type="term" value="F:rRNA binding"/>
    <property type="evidence" value="ECO:0007669"/>
    <property type="project" value="UniProtKB-UniRule"/>
</dbReference>
<comment type="similarity">
    <text evidence="4 5">Belongs to the universal ribosomal protein uS15 family.</text>
</comment>
<dbReference type="InterPro" id="IPR000589">
    <property type="entry name" value="Ribosomal_uS15"/>
</dbReference>
<comment type="function">
    <text evidence="4 6">One of the primary rRNA binding proteins, it binds directly to 16S rRNA where it helps nucleate assembly of the platform of the 30S subunit by binding and bridging several RNA helices of the 16S rRNA.</text>
</comment>
<dbReference type="Gene3D" id="1.10.287.10">
    <property type="entry name" value="S15/NS1, RNA-binding"/>
    <property type="match status" value="1"/>
</dbReference>
<dbReference type="Pfam" id="PF00312">
    <property type="entry name" value="Ribosomal_S15"/>
    <property type="match status" value="1"/>
</dbReference>
<dbReference type="AlphaFoldDB" id="A0A1B3BDD0"/>
<evidence type="ECO:0000256" key="3">
    <source>
        <dbReference type="ARBA" id="ARBA00064542"/>
    </source>
</evidence>
<keyword evidence="4 6" id="KW-0694">RNA-binding</keyword>
<dbReference type="NCBIfam" id="TIGR00952">
    <property type="entry name" value="S15_bact"/>
    <property type="match status" value="1"/>
</dbReference>
<feature type="compositionally biased region" description="Basic and acidic residues" evidence="7">
    <location>
        <begin position="7"/>
        <end position="20"/>
    </location>
</feature>
<gene>
    <name evidence="4" type="primary">rpsO</name>
    <name evidence="8" type="ORF">KS2013_2095</name>
</gene>
<dbReference type="GO" id="GO:0022627">
    <property type="term" value="C:cytosolic small ribosomal subunit"/>
    <property type="evidence" value="ECO:0007669"/>
    <property type="project" value="TreeGrafter"/>
</dbReference>
<dbReference type="FunFam" id="1.10.287.10:FF:000002">
    <property type="entry name" value="30S ribosomal protein S15"/>
    <property type="match status" value="1"/>
</dbReference>
<dbReference type="PROSITE" id="PS00362">
    <property type="entry name" value="RIBOSOMAL_S15"/>
    <property type="match status" value="1"/>
</dbReference>
<dbReference type="RefSeq" id="WP_068993606.1">
    <property type="nucleotide sequence ID" value="NZ_CP012418.1"/>
</dbReference>
<comment type="subunit">
    <text evidence="3 4">Part of the 30S ribosomal subunit. Forms a bridge to the 50S subunit in the 70S ribosome, contacting the 23S rRNA.</text>
</comment>
<dbReference type="SMART" id="SM01387">
    <property type="entry name" value="Ribosomal_S15"/>
    <property type="match status" value="1"/>
</dbReference>
<evidence type="ECO:0000256" key="2">
    <source>
        <dbReference type="ARBA" id="ARBA00023274"/>
    </source>
</evidence>
<dbReference type="GO" id="GO:0006412">
    <property type="term" value="P:translation"/>
    <property type="evidence" value="ECO:0007669"/>
    <property type="project" value="UniProtKB-UniRule"/>
</dbReference>
<keyword evidence="1 4" id="KW-0689">Ribosomal protein</keyword>
<reference evidence="9" key="1">
    <citation type="submission" date="2015-08" db="EMBL/GenBank/DDBJ databases">
        <authorList>
            <person name="Kim K.M."/>
        </authorList>
    </citation>
    <scope>NUCLEOTIDE SEQUENCE [LARGE SCALE GENOMIC DNA]</scope>
    <source>
        <strain evidence="9">KCTC 23892</strain>
    </source>
</reference>
<keyword evidence="9" id="KW-1185">Reference proteome</keyword>
<evidence type="ECO:0000256" key="1">
    <source>
        <dbReference type="ARBA" id="ARBA00022980"/>
    </source>
</evidence>
<protein>
    <recommendedName>
        <fullName evidence="4">Small ribosomal subunit protein uS15</fullName>
    </recommendedName>
</protein>
<feature type="region of interest" description="Disordered" evidence="7">
    <location>
        <begin position="1"/>
        <end position="23"/>
    </location>
</feature>
<dbReference type="EMBL" id="CP012418">
    <property type="protein sequence ID" value="AOE50800.1"/>
    <property type="molecule type" value="Genomic_DNA"/>
</dbReference>
<dbReference type="PANTHER" id="PTHR23321">
    <property type="entry name" value="RIBOSOMAL PROTEIN S15, BACTERIAL AND ORGANELLAR"/>
    <property type="match status" value="1"/>
</dbReference>
<dbReference type="HAMAP" id="MF_01343_B">
    <property type="entry name" value="Ribosomal_uS15_B"/>
    <property type="match status" value="1"/>
</dbReference>
<dbReference type="InterPro" id="IPR009068">
    <property type="entry name" value="uS15_NS1_RNA-bd_sf"/>
</dbReference>
<dbReference type="STRING" id="1144748.KS2013_2095"/>
<dbReference type="CDD" id="cd00353">
    <property type="entry name" value="Ribosomal_S15p_S13e"/>
    <property type="match status" value="1"/>
</dbReference>
<dbReference type="SUPFAM" id="SSF47060">
    <property type="entry name" value="S15/NS1 RNA-binding domain"/>
    <property type="match status" value="1"/>
</dbReference>
<evidence type="ECO:0000256" key="7">
    <source>
        <dbReference type="SAM" id="MobiDB-lite"/>
    </source>
</evidence>
<organism evidence="8 9">
    <name type="scientific">Kangiella sediminilitoris</name>
    <dbReference type="NCBI Taxonomy" id="1144748"/>
    <lineage>
        <taxon>Bacteria</taxon>
        <taxon>Pseudomonadati</taxon>
        <taxon>Pseudomonadota</taxon>
        <taxon>Gammaproteobacteria</taxon>
        <taxon>Kangiellales</taxon>
        <taxon>Kangiellaceae</taxon>
        <taxon>Kangiella</taxon>
    </lineage>
</organism>
<dbReference type="KEGG" id="ksd:KS2013_2095"/>
<name>A0A1B3BDD0_9GAMM</name>
<keyword evidence="2 4" id="KW-0687">Ribonucleoprotein</keyword>
<keyword evidence="4 6" id="KW-0699">rRNA-binding</keyword>
<accession>A0A1B3BDD0</accession>
<dbReference type="PANTHER" id="PTHR23321:SF26">
    <property type="entry name" value="SMALL RIBOSOMAL SUBUNIT PROTEIN US15M"/>
    <property type="match status" value="1"/>
</dbReference>
<evidence type="ECO:0000256" key="6">
    <source>
        <dbReference type="RuleBase" id="RU004524"/>
    </source>
</evidence>
<evidence type="ECO:0000256" key="5">
    <source>
        <dbReference type="RuleBase" id="RU003919"/>
    </source>
</evidence>
<evidence type="ECO:0000256" key="4">
    <source>
        <dbReference type="HAMAP-Rule" id="MF_01343"/>
    </source>
</evidence>
<dbReference type="GO" id="GO:0003735">
    <property type="term" value="F:structural constituent of ribosome"/>
    <property type="evidence" value="ECO:0007669"/>
    <property type="project" value="InterPro"/>
</dbReference>
<dbReference type="Gene3D" id="6.10.250.3130">
    <property type="match status" value="1"/>
</dbReference>
<evidence type="ECO:0000313" key="9">
    <source>
        <dbReference type="Proteomes" id="UP000094147"/>
    </source>
</evidence>
<dbReference type="OrthoDB" id="9799262at2"/>
<comment type="function">
    <text evidence="4">Forms an intersubunit bridge (bridge B4) with the 23S rRNA of the 50S subunit in the ribosome.</text>
</comment>
<proteinExistence type="inferred from homology"/>
<evidence type="ECO:0000313" key="8">
    <source>
        <dbReference type="EMBL" id="AOE50800.1"/>
    </source>
</evidence>
<dbReference type="InterPro" id="IPR005290">
    <property type="entry name" value="Ribosomal_uS15_bac-type"/>
</dbReference>
<sequence length="89" mass="10331">MSLSAEQKAEIVKEHARVEGDTGSPEVQVALLTAQINHLQGHFKAHKHDHHSRRGLLRMVSQRRKLLDYLKRKDQARYSDLIKKLGLRR</sequence>
<dbReference type="Proteomes" id="UP000094147">
    <property type="component" value="Chromosome"/>
</dbReference>
<dbReference type="PATRIC" id="fig|1144748.3.peg.2113"/>